<comment type="caution">
    <text evidence="3">The sequence shown here is derived from an EMBL/GenBank/DDBJ whole genome shotgun (WGS) entry which is preliminary data.</text>
</comment>
<sequence length="643" mass="72751">MVEFIRMEGWLDTPVMSGEEQTQDNRKVNILHWKGRHRNQRQWRTEVAVTGRRERGRRNPVPCRPVPSCAVFADVLVTKRVIVAVVMFACYLLLTMLLVDRERVRPGMPFLHRTSLLNFFFYASTSFDQKNTCLLIIGQRLENSAIILNMNDHNIGIVGAGLAGLYSALLLQEKGYTVKIFEAADRVGGRVQTHHFTTDENQYYEAGAMRIPVTKLQDTIFSLIRYVNSHERLPQTMAIRLIDYICHHEGNYSHFGSTISRIPVTDVTPASAGWIDVPEPYQNRSAGDLLNSALEELTQGLNNDFNDRIEWIVKNYDQCTLRCYLIEHKNWSPSVVSFLEATLFYPNAFSCSIIDACIKNLHFSSKDWKTIDQGMSRLTDAMAYLVGHENITLGANVTELINTGNQRVAVKAKCSDRVISAEFDRVILAIPPPALRSITNRPRWSTRKELAIRSLIMEPAYKVGLRFKTRFWEQLSSGGSMGGQSETDLPIRLLMYPSYGMGTSGPGVLIIYPWFTDGQSWIPLTVEQRQGLALDFIAELYQDQCDQYGNKIDVHEQFIEASEVIWSESTGSGLTAPQPGHLSTHLEWARNAENNIFFAGGHLSYHYDWILGAALSAVQVVKDILQADVQPLSDVSMEKESRS</sequence>
<dbReference type="SUPFAM" id="SSF54373">
    <property type="entry name" value="FAD-linked reductases, C-terminal domain"/>
    <property type="match status" value="1"/>
</dbReference>
<dbReference type="PANTHER" id="PTHR10742:SF342">
    <property type="entry name" value="AMINE OXIDASE"/>
    <property type="match status" value="1"/>
</dbReference>
<reference evidence="4" key="1">
    <citation type="journal article" date="2016" name="Genome Biol. Evol.">
        <title>Comparative 'omics' of the Fusarium fujikuroi species complex highlights differences in genetic potential and metabolite synthesis.</title>
        <authorList>
            <person name="Niehaus E.-M."/>
            <person name="Muensterkoetter M."/>
            <person name="Proctor R.H."/>
            <person name="Brown D.W."/>
            <person name="Sharon A."/>
            <person name="Idan Y."/>
            <person name="Oren-Young L."/>
            <person name="Sieber C.M."/>
            <person name="Novak O."/>
            <person name="Pencik A."/>
            <person name="Tarkowska D."/>
            <person name="Hromadova K."/>
            <person name="Freeman S."/>
            <person name="Maymon M."/>
            <person name="Elazar M."/>
            <person name="Youssef S.A."/>
            <person name="El-Shabrawy E.S.M."/>
            <person name="Shalaby A.B.A."/>
            <person name="Houterman P."/>
            <person name="Brock N.L."/>
            <person name="Burkhardt I."/>
            <person name="Tsavkelova E.A."/>
            <person name="Dickschat J.S."/>
            <person name="Galuszka P."/>
            <person name="Gueldener U."/>
            <person name="Tudzynski B."/>
        </authorList>
    </citation>
    <scope>NUCLEOTIDE SEQUENCE [LARGE SCALE GENOMIC DNA]</scope>
    <source>
        <strain evidence="4">ET1</strain>
    </source>
</reference>
<dbReference type="Proteomes" id="UP000183971">
    <property type="component" value="Unassembled WGS sequence"/>
</dbReference>
<name>A0A1L7VAF1_FUSPR</name>
<dbReference type="PANTHER" id="PTHR10742">
    <property type="entry name" value="FLAVIN MONOAMINE OXIDASE"/>
    <property type="match status" value="1"/>
</dbReference>
<evidence type="ECO:0000313" key="3">
    <source>
        <dbReference type="EMBL" id="CZR37738.1"/>
    </source>
</evidence>
<dbReference type="VEuPathDB" id="FungiDB:FPRO_07071"/>
<gene>
    <name evidence="3" type="ORF">FPRO_07071</name>
</gene>
<keyword evidence="4" id="KW-1185">Reference proteome</keyword>
<keyword evidence="1" id="KW-0812">Transmembrane</keyword>
<dbReference type="Pfam" id="PF01593">
    <property type="entry name" value="Amino_oxidase"/>
    <property type="match status" value="1"/>
</dbReference>
<dbReference type="InterPro" id="IPR002937">
    <property type="entry name" value="Amino_oxidase"/>
</dbReference>
<evidence type="ECO:0000259" key="2">
    <source>
        <dbReference type="Pfam" id="PF01593"/>
    </source>
</evidence>
<accession>A0A1L7VAF1</accession>
<dbReference type="RefSeq" id="XP_031078331.1">
    <property type="nucleotide sequence ID" value="XM_031227946.1"/>
</dbReference>
<dbReference type="GO" id="GO:0001716">
    <property type="term" value="F:L-amino-acid oxidase activity"/>
    <property type="evidence" value="ECO:0007669"/>
    <property type="project" value="TreeGrafter"/>
</dbReference>
<dbReference type="EMBL" id="FJOF01000003">
    <property type="protein sequence ID" value="CZR37738.1"/>
    <property type="molecule type" value="Genomic_DNA"/>
</dbReference>
<dbReference type="InterPro" id="IPR050281">
    <property type="entry name" value="Flavin_monoamine_oxidase"/>
</dbReference>
<proteinExistence type="predicted"/>
<feature type="domain" description="Amine oxidase" evidence="2">
    <location>
        <begin position="162"/>
        <end position="625"/>
    </location>
</feature>
<keyword evidence="1" id="KW-1133">Transmembrane helix</keyword>
<dbReference type="Gene3D" id="3.50.50.60">
    <property type="entry name" value="FAD/NAD(P)-binding domain"/>
    <property type="match status" value="1"/>
</dbReference>
<dbReference type="AlphaFoldDB" id="A0A1L7VAF1"/>
<organism evidence="3 4">
    <name type="scientific">Fusarium proliferatum (strain ET1)</name>
    <name type="common">Orchid endophyte fungus</name>
    <dbReference type="NCBI Taxonomy" id="1227346"/>
    <lineage>
        <taxon>Eukaryota</taxon>
        <taxon>Fungi</taxon>
        <taxon>Dikarya</taxon>
        <taxon>Ascomycota</taxon>
        <taxon>Pezizomycotina</taxon>
        <taxon>Sordariomycetes</taxon>
        <taxon>Hypocreomycetidae</taxon>
        <taxon>Hypocreales</taxon>
        <taxon>Nectriaceae</taxon>
        <taxon>Fusarium</taxon>
        <taxon>Fusarium fujikuroi species complex</taxon>
    </lineage>
</organism>
<evidence type="ECO:0000256" key="1">
    <source>
        <dbReference type="SAM" id="Phobius"/>
    </source>
</evidence>
<dbReference type="GeneID" id="42051950"/>
<dbReference type="Gene3D" id="1.10.405.10">
    <property type="entry name" value="Guanine Nucleotide Dissociation Inhibitor, domain 1"/>
    <property type="match status" value="1"/>
</dbReference>
<dbReference type="GO" id="GO:0009063">
    <property type="term" value="P:amino acid catabolic process"/>
    <property type="evidence" value="ECO:0007669"/>
    <property type="project" value="TreeGrafter"/>
</dbReference>
<keyword evidence="1" id="KW-0472">Membrane</keyword>
<dbReference type="InterPro" id="IPR036188">
    <property type="entry name" value="FAD/NAD-bd_sf"/>
</dbReference>
<feature type="transmembrane region" description="Helical" evidence="1">
    <location>
        <begin position="81"/>
        <end position="99"/>
    </location>
</feature>
<dbReference type="SUPFAM" id="SSF51905">
    <property type="entry name" value="FAD/NAD(P)-binding domain"/>
    <property type="match status" value="1"/>
</dbReference>
<dbReference type="Gene3D" id="3.90.660.10">
    <property type="match status" value="1"/>
</dbReference>
<protein>
    <submittedName>
        <fullName evidence="3">Related to L-amino-acid oxidase</fullName>
    </submittedName>
</protein>
<evidence type="ECO:0000313" key="4">
    <source>
        <dbReference type="Proteomes" id="UP000183971"/>
    </source>
</evidence>